<protein>
    <submittedName>
        <fullName evidence="2">Uncharacterized protein</fullName>
    </submittedName>
</protein>
<name>A0A1D1VQ42_RAMVA</name>
<dbReference type="Proteomes" id="UP000186922">
    <property type="component" value="Unassembled WGS sequence"/>
</dbReference>
<feature type="region of interest" description="Disordered" evidence="1">
    <location>
        <begin position="43"/>
        <end position="69"/>
    </location>
</feature>
<dbReference type="AlphaFoldDB" id="A0A1D1VQ42"/>
<organism evidence="2 3">
    <name type="scientific">Ramazzottius varieornatus</name>
    <name type="common">Water bear</name>
    <name type="synonym">Tardigrade</name>
    <dbReference type="NCBI Taxonomy" id="947166"/>
    <lineage>
        <taxon>Eukaryota</taxon>
        <taxon>Metazoa</taxon>
        <taxon>Ecdysozoa</taxon>
        <taxon>Tardigrada</taxon>
        <taxon>Eutardigrada</taxon>
        <taxon>Parachela</taxon>
        <taxon>Hypsibioidea</taxon>
        <taxon>Ramazzottiidae</taxon>
        <taxon>Ramazzottius</taxon>
    </lineage>
</organism>
<comment type="caution">
    <text evidence="2">The sequence shown here is derived from an EMBL/GenBank/DDBJ whole genome shotgun (WGS) entry which is preliminary data.</text>
</comment>
<gene>
    <name evidence="2" type="primary">RvY_13456-1</name>
    <name evidence="2" type="synonym">RvY_13456.1</name>
    <name evidence="2" type="ORF">RvY_13456</name>
</gene>
<dbReference type="EMBL" id="BDGG01000009">
    <property type="protein sequence ID" value="GAV02956.1"/>
    <property type="molecule type" value="Genomic_DNA"/>
</dbReference>
<sequence>MDHFTNNKLACSIDTKRPMSYAGMNSSGSSRQTSLQICGRGSRVAAPFQRSQGKSLTKIRRAKRKLKAE</sequence>
<feature type="compositionally biased region" description="Basic residues" evidence="1">
    <location>
        <begin position="57"/>
        <end position="69"/>
    </location>
</feature>
<evidence type="ECO:0000313" key="3">
    <source>
        <dbReference type="Proteomes" id="UP000186922"/>
    </source>
</evidence>
<reference evidence="2 3" key="1">
    <citation type="journal article" date="2016" name="Nat. Commun.">
        <title>Extremotolerant tardigrade genome and improved radiotolerance of human cultured cells by tardigrade-unique protein.</title>
        <authorList>
            <person name="Hashimoto T."/>
            <person name="Horikawa D.D."/>
            <person name="Saito Y."/>
            <person name="Kuwahara H."/>
            <person name="Kozuka-Hata H."/>
            <person name="Shin-I T."/>
            <person name="Minakuchi Y."/>
            <person name="Ohishi K."/>
            <person name="Motoyama A."/>
            <person name="Aizu T."/>
            <person name="Enomoto A."/>
            <person name="Kondo K."/>
            <person name="Tanaka S."/>
            <person name="Hara Y."/>
            <person name="Koshikawa S."/>
            <person name="Sagara H."/>
            <person name="Miura T."/>
            <person name="Yokobori S."/>
            <person name="Miyagawa K."/>
            <person name="Suzuki Y."/>
            <person name="Kubo T."/>
            <person name="Oyama M."/>
            <person name="Kohara Y."/>
            <person name="Fujiyama A."/>
            <person name="Arakawa K."/>
            <person name="Katayama T."/>
            <person name="Toyoda A."/>
            <person name="Kunieda T."/>
        </authorList>
    </citation>
    <scope>NUCLEOTIDE SEQUENCE [LARGE SCALE GENOMIC DNA]</scope>
    <source>
        <strain evidence="2 3">YOKOZUNA-1</strain>
    </source>
</reference>
<evidence type="ECO:0000256" key="1">
    <source>
        <dbReference type="SAM" id="MobiDB-lite"/>
    </source>
</evidence>
<keyword evidence="3" id="KW-1185">Reference proteome</keyword>
<accession>A0A1D1VQ42</accession>
<evidence type="ECO:0000313" key="2">
    <source>
        <dbReference type="EMBL" id="GAV02956.1"/>
    </source>
</evidence>
<proteinExistence type="predicted"/>